<keyword evidence="18" id="KW-1185">Reference proteome</keyword>
<dbReference type="InterPro" id="IPR000601">
    <property type="entry name" value="PKD_dom"/>
</dbReference>
<dbReference type="SUPFAM" id="SSF49723">
    <property type="entry name" value="Lipase/lipooxygenase domain (PLAT/LH2 domain)"/>
    <property type="match status" value="1"/>
</dbReference>
<feature type="region of interest" description="Disordered" evidence="12">
    <location>
        <begin position="530"/>
        <end position="552"/>
    </location>
</feature>
<dbReference type="PROSITE" id="PS50093">
    <property type="entry name" value="PKD"/>
    <property type="match status" value="1"/>
</dbReference>
<evidence type="ECO:0000256" key="5">
    <source>
        <dbReference type="ARBA" id="ARBA00022705"/>
    </source>
</evidence>
<reference evidence="17" key="1">
    <citation type="journal article" date="2020" name="bioRxiv">
        <title>Chromosome-level reference genome of the European wasp spider Argiope bruennichi: a resource for studies on range expansion and evolutionary adaptation.</title>
        <authorList>
            <person name="Sheffer M.M."/>
            <person name="Hoppe A."/>
            <person name="Krehenwinkel H."/>
            <person name="Uhl G."/>
            <person name="Kuss A.W."/>
            <person name="Jensen L."/>
            <person name="Jensen C."/>
            <person name="Gillespie R.G."/>
            <person name="Hoff K.J."/>
            <person name="Prost S."/>
        </authorList>
    </citation>
    <scope>NUCLEOTIDE SEQUENCE</scope>
</reference>
<evidence type="ECO:0000256" key="13">
    <source>
        <dbReference type="SAM" id="Phobius"/>
    </source>
</evidence>
<dbReference type="InterPro" id="IPR000434">
    <property type="entry name" value="PC1"/>
</dbReference>
<dbReference type="SUPFAM" id="SSF49299">
    <property type="entry name" value="PKD domain"/>
    <property type="match status" value="2"/>
</dbReference>
<evidence type="ECO:0000313" key="17">
    <source>
        <dbReference type="EMBL" id="KAF8771461.1"/>
    </source>
</evidence>
<dbReference type="InterPro" id="IPR035986">
    <property type="entry name" value="PKD_dom_sf"/>
</dbReference>
<dbReference type="InterPro" id="IPR001024">
    <property type="entry name" value="PLAT/LH2_dom"/>
</dbReference>
<evidence type="ECO:0000259" key="14">
    <source>
        <dbReference type="PROSITE" id="PS50093"/>
    </source>
</evidence>
<dbReference type="SMART" id="SM00303">
    <property type="entry name" value="GPS"/>
    <property type="match status" value="1"/>
</dbReference>
<dbReference type="Gene3D" id="2.60.40.10">
    <property type="entry name" value="Immunoglobulins"/>
    <property type="match status" value="1"/>
</dbReference>
<dbReference type="Pfam" id="PF01825">
    <property type="entry name" value="GPS"/>
    <property type="match status" value="1"/>
</dbReference>
<dbReference type="SMART" id="SM00308">
    <property type="entry name" value="LH2"/>
    <property type="match status" value="1"/>
</dbReference>
<dbReference type="SMART" id="SM01159">
    <property type="entry name" value="DUF1744"/>
    <property type="match status" value="1"/>
</dbReference>
<feature type="coiled-coil region" evidence="11">
    <location>
        <begin position="1802"/>
        <end position="1829"/>
    </location>
</feature>
<dbReference type="InterPro" id="IPR000203">
    <property type="entry name" value="GPS"/>
</dbReference>
<dbReference type="Pfam" id="PF08490">
    <property type="entry name" value="DUF1744"/>
    <property type="match status" value="1"/>
</dbReference>
<sequence length="3075" mass="349459">MIDEEIYQQHSNDILAELSLPHVEGVYETQVSLLFRALIELGCVCAVSRKFVRQYASSDSDIYNLTHLEFRTLAQHNYLEPGSLKLLYLYHHTCGQKSMFGFFFPPSKKAVVYVLDTVRTNQMPNLSNVFTNERNAKLESGVDPALLPEGDYTFEIHLEKDIKLVYRGLQKYLMTYKDEKRGPTAVVIQSPISSQDICTLMPGFTEFPLISIYIHDSDMLYQVMDWQRVGSKTMMKHFMNVESAISVLLEQCRYFHIPIGNLPQDASLFGSDVFFARHLQKQNFILWCSPTERPDLGGKEADDNRLLAESENVLAEVNKTDAYPSVCVELLIEGMAVTTVLQAQNLIELEGTSASIAFDSGSVSSLADMMNGQGITSNLGVYDESALCAGAFRILRTMVASWVREVIQYKNVFADNQIVNFYRWLRSPQSLLYEPAIKQILNNLMKKMFTQVIYEYQKLGSIVVYASYNRIILCTKRKSIEDALAYTQYVNECIQGKEIFHGLQFELTDCWEYLLWLDTANFAGIKVNHEKKSNTSGQEEKDSEELNDDAEDENEKRSLTLCFHIAKFLPKVAAIDDNFYNVVADYIQEAYSYYKENSDSIVNPPNPSQMPVPDENSDETPTALSKYIRSNLAHKLYILVEKIKKKLPSEIGPNGENVFPVLPGSYLKMSSPALEFTKAVCKVLSLDSSLGDVVLKVRRDLLRIVGVKEFSDEAEWRDPCLSFLLTEVICKSCSTCSNIDLCREQYVINETTGIPVWLCSVCKVPYDTKEIESMMIECIHRKSMAHVLQDLQCVKCKMIKTEIMIRYCSCAGQFTTLLPIDDLTMTLRTFQNIADHFQMKKLKDIVLWFHGIKGEPLCLELNDQSSEFRVSSGGYLIDMLTQDLCKQQCAEQKFTYIGLMNGIYCLCGNDVSEFEVLDSSVCDVYCSGNSEEICGSNDTNVIYTMEAAHIGTVDNISLIINDEVFYTDKAVEIEAVVQANTEFFVMIQFGDGSSYKFLEEPFSIKKYYRVPGEYKILVSVHDITGINQELFDEIFITVEERKTKFEVDCPKVVEPETESTCTLSVISGASLTMNYHMSEDEDMSSEIEIPDPFFERQLLGFEYYVMAKGKFVFLILNPSCDSEDYCEDLLECGSTCNLWNTRKCGDDKSLCSFISQCVDMEELPGCQQSSSPGLKYEIKHSFDIEATDVGYNYFSIPSDSSFDVALGDIIGFKVVDSSSLWYRNSTEYEIENGIEDTSDDQGLGVLHYLQAVIVEPVNISLVYIYNKTGNYSISVTLTDLESDYSKNYYLPVQYPLSSIRLEINQINVMVGQEISACIIANGSNLNLHWDYFGTDEKEVFDDPVPQEGLFKNITCNSGGDYVLSVNVSNLWNSDYASTEFHCFEPIGKEWSFSSDSPKSTPPGEVIFYLKFDGSKLSSSITYIVDFGDGFVNDGIEVTSENNEWQTSFSHHYDSEGNFTVTVNISNPVDFEIFELMIQIYEKMSNLSVDAFYIISGSYPEDKVDLKGKTKTDAPTNAKLYFENNITGHVTLYKMEFEDGSFSKNSSDSIIDHSFSEAGEWEIVFKAWNSEIDEYSNEVKLLVRILDDVSDFTFNASKTNIEVDETTEFEIVVSNVDSYTCLMFDGGDDSRLIGFGNKDVCTLYYDEGQFKFITKSSSRKRREASKAEWIDDTIRILYNYGYGGSFPASVDVFNSVSRLKKNITIGVSDGEYKAPLVWIDKNSTDMEHPIECQRGYDCRYETTAVFRNNESYLASHYWNVYSIDSSGKEEEIDISDLKTRNCSAIRIVKRSLAIGLYKLKYTLTVYAEDEEEEEEEVKEETEEYDNYYYRANQNTEDDEEDLSILLENRTILGRRTVFSYLRIIPTPLIPMLINGGASYITRGFGQTIFLEPTIYTEDPDFPDEQNYEVTWFCVRSDTNESLTEIKKYEYDHGNPSSPITDRSKINEEDDEGGCFGKGPGLIEFGSSDYELTSNMFWTWSAVYKVFAVIKKDEKVTEGQLLIKVLEERPPSLRVMCEKELHVFLINSIEYWNEHVTVDYDRMGLNQSLYAQNPDINVYLVEVTGIIPDSDVPQGVSSLFLIINHPPAHGNCRINASSGMALLDTFMIEFSGWEDEEGHEIYDYSVYVKYGEETLRLSYGMKTKVLVVLPFGDLEIWCSIQDHLGAVTMYSAANFTTGLPTEEELEEYDKKRFFDKALAEGKMALASQIVIAKNSILMEYRRLRNRRGDFDDVSESAIDARWQEYLQLDGIDSSYYTPQARDEIREELREIMEAQMDRDALVKNKEITRLLRLPMEALPDAEIFGGALSAVADNGPTDLSGKLKIMRGMENMFQIINITDVPHPEDKKIVFSQFGNLADTIAGSLAESNIAGNFLPGEIKRAEEVLDYNATEPNYFIFYVEGNRTEVQMNLRERAVEAAKDGQSSEAKEMVVKIKDMISTIQQSCMEEIMVGPEPFYTESRSGFQMTFFKNYASNLSNEIIQQGNSSITLPDLCSVLNDLCEGNNLAVGIQAVRWTQPLESYGTESDKLSEHSNVIQVDITSREGNSTISVSNSSETFKICIPVSVDNTEDKMEYIVPSFSRPVDILVYHTLLIESSGLTATVNIKLDDPGAPFIILYKYGDLPSLFDYEDIMRIQDLNSENGIYTLFIGSDIIIEAGKNLSIGIGHAANTTDLDTFFENPDLYNLTVVNMTNQFSSNYAIEITTTGCYYFSDVEEKWSTKGCHVVESVAGVTCCECNHLTSFGSGFFITPNNIDFKYVFANAAFETNVTIYATIIVTFSVFVLFLIYARWKDRKDVQKLGATPLPDNEPGDKYIYEILVFSGHQRNAGTKSNVFFIVSGEEDETEVRHLADDKRPILQRSSVDVFVMSVPRSLGQLNYLRIWHDNSGSGKWSSWYCQYIVFRDVQTGFKYEFLINRWFGVEYEDGMIDRLIPVAGKEQVTEFSHLFSTTSRRNLADSHLWFSVFLRPPRSRFTRVQRVCCCMAVLCLSMLSNAMYYERTSAKPSQGGFKFGPLSLSPEQIGVGLITNFLIFPPTFIMIFFFRKSRPRKLRQSRIEQALNEQRNEWKKGRTRSNEII</sequence>
<dbReference type="GO" id="GO:0006272">
    <property type="term" value="P:leading strand elongation"/>
    <property type="evidence" value="ECO:0007669"/>
    <property type="project" value="TreeGrafter"/>
</dbReference>
<dbReference type="SMART" id="SM00321">
    <property type="entry name" value="WSC"/>
    <property type="match status" value="1"/>
</dbReference>
<dbReference type="InterPro" id="IPR054475">
    <property type="entry name" value="Znf-DPOE"/>
</dbReference>
<dbReference type="GO" id="GO:0008270">
    <property type="term" value="F:zinc ion binding"/>
    <property type="evidence" value="ECO:0007669"/>
    <property type="project" value="InterPro"/>
</dbReference>
<dbReference type="GO" id="GO:0003677">
    <property type="term" value="F:DNA binding"/>
    <property type="evidence" value="ECO:0007669"/>
    <property type="project" value="UniProtKB-KW"/>
</dbReference>
<dbReference type="Pfam" id="PF02010">
    <property type="entry name" value="REJ"/>
    <property type="match status" value="1"/>
</dbReference>
<keyword evidence="4" id="KW-0548">Nucleotidyltransferase</keyword>
<accession>A0A8T0EEY3</accession>
<dbReference type="InterPro" id="IPR013783">
    <property type="entry name" value="Ig-like_fold"/>
</dbReference>
<feature type="domain" description="PLAT" evidence="15">
    <location>
        <begin position="2812"/>
        <end position="2931"/>
    </location>
</feature>
<evidence type="ECO:0000256" key="2">
    <source>
        <dbReference type="ARBA" id="ARBA00022679"/>
    </source>
</evidence>
<feature type="transmembrane region" description="Helical" evidence="13">
    <location>
        <begin position="2974"/>
        <end position="2995"/>
    </location>
</feature>
<evidence type="ECO:0000256" key="1">
    <source>
        <dbReference type="ARBA" id="ARBA00004370"/>
    </source>
</evidence>
<feature type="region of interest" description="Disordered" evidence="12">
    <location>
        <begin position="598"/>
        <end position="621"/>
    </location>
</feature>
<dbReference type="InterPro" id="IPR029703">
    <property type="entry name" value="POL2"/>
</dbReference>
<dbReference type="GO" id="GO:0005929">
    <property type="term" value="C:cilium"/>
    <property type="evidence" value="ECO:0007669"/>
    <property type="project" value="UniProtKB-ARBA"/>
</dbReference>
<dbReference type="PANTHER" id="PTHR10670">
    <property type="entry name" value="DNA POLYMERASE EPSILON CATALYTIC SUBUNIT A"/>
    <property type="match status" value="1"/>
</dbReference>
<comment type="caution">
    <text evidence="17">The sequence shown here is derived from an EMBL/GenBank/DDBJ whole genome shotgun (WGS) entry which is preliminary data.</text>
</comment>
<comment type="caution">
    <text evidence="10">Lacks conserved residue(s) required for the propagation of feature annotation.</text>
</comment>
<evidence type="ECO:0000256" key="12">
    <source>
        <dbReference type="SAM" id="MobiDB-lite"/>
    </source>
</evidence>
<keyword evidence="7 13" id="KW-1133">Transmembrane helix</keyword>
<feature type="compositionally biased region" description="Acidic residues" evidence="12">
    <location>
        <begin position="541"/>
        <end position="552"/>
    </location>
</feature>
<dbReference type="PROSITE" id="PS51212">
    <property type="entry name" value="WSC"/>
    <property type="match status" value="1"/>
</dbReference>
<dbReference type="InterPro" id="IPR036392">
    <property type="entry name" value="PLAT/LH2_dom_sf"/>
</dbReference>
<feature type="transmembrane region" description="Helical" evidence="13">
    <location>
        <begin position="2767"/>
        <end position="2787"/>
    </location>
</feature>
<keyword evidence="11" id="KW-0175">Coiled coil</keyword>
<dbReference type="InterPro" id="IPR002859">
    <property type="entry name" value="PKD/REJ-like"/>
</dbReference>
<dbReference type="PRINTS" id="PR00500">
    <property type="entry name" value="POLYCYSTIN1"/>
</dbReference>
<dbReference type="GO" id="GO:0006297">
    <property type="term" value="P:nucleotide-excision repair, DNA gap filling"/>
    <property type="evidence" value="ECO:0007669"/>
    <property type="project" value="TreeGrafter"/>
</dbReference>
<dbReference type="Pfam" id="PF01477">
    <property type="entry name" value="PLAT"/>
    <property type="match status" value="1"/>
</dbReference>
<dbReference type="InterPro" id="IPR002889">
    <property type="entry name" value="WSC_carb-bd"/>
</dbReference>
<dbReference type="Pfam" id="PF23250">
    <property type="entry name" value="zf_DPOE_2"/>
    <property type="match status" value="1"/>
</dbReference>
<protein>
    <submittedName>
        <fullName evidence="17">DNA polymerase epsilon catalytic subunit A like protein</fullName>
    </submittedName>
</protein>
<dbReference type="Proteomes" id="UP000807504">
    <property type="component" value="Unassembled WGS sequence"/>
</dbReference>
<dbReference type="FunFam" id="2.60.60.20:FF:000022">
    <property type="entry name" value="Uncharacterized protein"/>
    <property type="match status" value="1"/>
</dbReference>
<dbReference type="GO" id="GO:0045004">
    <property type="term" value="P:DNA replication proofreading"/>
    <property type="evidence" value="ECO:0007669"/>
    <property type="project" value="TreeGrafter"/>
</dbReference>
<dbReference type="InterPro" id="IPR013697">
    <property type="entry name" value="DNA_pol_e_suA_C"/>
</dbReference>
<dbReference type="PROSITE" id="PS50095">
    <property type="entry name" value="PLAT"/>
    <property type="match status" value="1"/>
</dbReference>
<dbReference type="GO" id="GO:0003887">
    <property type="term" value="F:DNA-directed DNA polymerase activity"/>
    <property type="evidence" value="ECO:0007669"/>
    <property type="project" value="UniProtKB-KW"/>
</dbReference>
<feature type="transmembrane region" description="Helical" evidence="13">
    <location>
        <begin position="3019"/>
        <end position="3040"/>
    </location>
</feature>
<feature type="domain" description="WSC" evidence="16">
    <location>
        <begin position="852"/>
        <end position="946"/>
    </location>
</feature>
<dbReference type="GO" id="GO:0000278">
    <property type="term" value="P:mitotic cell cycle"/>
    <property type="evidence" value="ECO:0007669"/>
    <property type="project" value="TreeGrafter"/>
</dbReference>
<reference evidence="17" key="2">
    <citation type="submission" date="2020-06" db="EMBL/GenBank/DDBJ databases">
        <authorList>
            <person name="Sheffer M."/>
        </authorList>
    </citation>
    <scope>NUCLEOTIDE SEQUENCE</scope>
</reference>
<keyword evidence="3 13" id="KW-0812">Transmembrane</keyword>
<evidence type="ECO:0000256" key="10">
    <source>
        <dbReference type="PROSITE-ProRule" id="PRU00152"/>
    </source>
</evidence>
<dbReference type="GO" id="GO:0006287">
    <property type="term" value="P:base-excision repair, gap-filling"/>
    <property type="evidence" value="ECO:0007669"/>
    <property type="project" value="TreeGrafter"/>
</dbReference>
<dbReference type="GO" id="GO:0016020">
    <property type="term" value="C:membrane"/>
    <property type="evidence" value="ECO:0007669"/>
    <property type="project" value="UniProtKB-SubCell"/>
</dbReference>
<dbReference type="Gene3D" id="2.60.220.50">
    <property type="match status" value="1"/>
</dbReference>
<gene>
    <name evidence="17" type="ORF">HNY73_018882</name>
</gene>
<evidence type="ECO:0000256" key="9">
    <source>
        <dbReference type="ARBA" id="ARBA00023136"/>
    </source>
</evidence>
<keyword evidence="8" id="KW-0238">DNA-binding</keyword>
<dbReference type="GO" id="GO:0008310">
    <property type="term" value="F:single-stranded DNA 3'-5' DNA exonuclease activity"/>
    <property type="evidence" value="ECO:0007669"/>
    <property type="project" value="TreeGrafter"/>
</dbReference>
<evidence type="ECO:0000256" key="11">
    <source>
        <dbReference type="SAM" id="Coils"/>
    </source>
</evidence>
<evidence type="ECO:0000256" key="4">
    <source>
        <dbReference type="ARBA" id="ARBA00022695"/>
    </source>
</evidence>
<keyword evidence="5" id="KW-0235">DNA replication</keyword>
<dbReference type="Pfam" id="PF22912">
    <property type="entry name" value="zf-DPOE"/>
    <property type="match status" value="1"/>
</dbReference>
<evidence type="ECO:0000259" key="16">
    <source>
        <dbReference type="PROSITE" id="PS51212"/>
    </source>
</evidence>
<evidence type="ECO:0000256" key="7">
    <source>
        <dbReference type="ARBA" id="ARBA00022989"/>
    </source>
</evidence>
<evidence type="ECO:0000256" key="6">
    <source>
        <dbReference type="ARBA" id="ARBA00022932"/>
    </source>
</evidence>
<dbReference type="EMBL" id="JABXBU010002228">
    <property type="protein sequence ID" value="KAF8771461.1"/>
    <property type="molecule type" value="Genomic_DNA"/>
</dbReference>
<comment type="subcellular location">
    <subcellularLocation>
        <location evidence="1">Membrane</location>
    </subcellularLocation>
</comment>
<feature type="domain" description="PKD" evidence="14">
    <location>
        <begin position="1409"/>
        <end position="1468"/>
    </location>
</feature>
<dbReference type="Gene3D" id="2.60.60.20">
    <property type="entry name" value="PLAT/LH2 domain"/>
    <property type="match status" value="1"/>
</dbReference>
<name>A0A8T0EEY3_ARGBR</name>
<proteinExistence type="predicted"/>
<dbReference type="InterPro" id="IPR046338">
    <property type="entry name" value="GAIN_dom_sf"/>
</dbReference>
<dbReference type="GO" id="GO:0008622">
    <property type="term" value="C:epsilon DNA polymerase complex"/>
    <property type="evidence" value="ECO:0007669"/>
    <property type="project" value="InterPro"/>
</dbReference>
<evidence type="ECO:0000259" key="15">
    <source>
        <dbReference type="PROSITE" id="PS50095"/>
    </source>
</evidence>
<dbReference type="Pfam" id="PF01822">
    <property type="entry name" value="WSC"/>
    <property type="match status" value="1"/>
</dbReference>
<evidence type="ECO:0000256" key="8">
    <source>
        <dbReference type="ARBA" id="ARBA00023125"/>
    </source>
</evidence>
<evidence type="ECO:0000256" key="3">
    <source>
        <dbReference type="ARBA" id="ARBA00022692"/>
    </source>
</evidence>
<organism evidence="17 18">
    <name type="scientific">Argiope bruennichi</name>
    <name type="common">Wasp spider</name>
    <name type="synonym">Aranea bruennichi</name>
    <dbReference type="NCBI Taxonomy" id="94029"/>
    <lineage>
        <taxon>Eukaryota</taxon>
        <taxon>Metazoa</taxon>
        <taxon>Ecdysozoa</taxon>
        <taxon>Arthropoda</taxon>
        <taxon>Chelicerata</taxon>
        <taxon>Arachnida</taxon>
        <taxon>Araneae</taxon>
        <taxon>Araneomorphae</taxon>
        <taxon>Entelegynae</taxon>
        <taxon>Araneoidea</taxon>
        <taxon>Araneidae</taxon>
        <taxon>Argiope</taxon>
    </lineage>
</organism>
<keyword evidence="9 13" id="KW-0472">Membrane</keyword>
<keyword evidence="2" id="KW-0808">Transferase</keyword>
<evidence type="ECO:0000313" key="18">
    <source>
        <dbReference type="Proteomes" id="UP000807504"/>
    </source>
</evidence>
<dbReference type="PANTHER" id="PTHR10670:SF0">
    <property type="entry name" value="DNA POLYMERASE EPSILON CATALYTIC SUBUNIT A"/>
    <property type="match status" value="1"/>
</dbReference>
<dbReference type="CDD" id="cd00146">
    <property type="entry name" value="PKD"/>
    <property type="match status" value="1"/>
</dbReference>
<keyword evidence="6" id="KW-0239">DNA-directed DNA polymerase</keyword>